<reference evidence="2" key="1">
    <citation type="submission" date="2023-02" db="EMBL/GenBank/DDBJ databases">
        <title>Description of Herbaspirillum huttiense subsp. nephrolepsisexaltata and Herbaspirillum huttiense subsp. lycopersicon.</title>
        <authorList>
            <person name="Poudel M."/>
            <person name="Sharma A."/>
            <person name="Goss E."/>
            <person name="Tapia J.H."/>
            <person name="Harmon C.M."/>
            <person name="Jones J.B."/>
        </authorList>
    </citation>
    <scope>NUCLEOTIDE SEQUENCE</scope>
    <source>
        <strain evidence="2">NC40101</strain>
    </source>
</reference>
<gene>
    <name evidence="2" type="ORF">RJN63_11425</name>
</gene>
<evidence type="ECO:0000313" key="2">
    <source>
        <dbReference type="EMBL" id="MDT0337441.1"/>
    </source>
</evidence>
<comment type="caution">
    <text evidence="2">The sequence shown here is derived from an EMBL/GenBank/DDBJ whole genome shotgun (WGS) entry which is preliminary data.</text>
</comment>
<protein>
    <submittedName>
        <fullName evidence="2">Uncharacterized protein</fullName>
    </submittedName>
</protein>
<name>A0AAE4K5Y4_9BURK</name>
<feature type="transmembrane region" description="Helical" evidence="1">
    <location>
        <begin position="164"/>
        <end position="185"/>
    </location>
</feature>
<accession>A0AAE4K5Y4</accession>
<dbReference type="EMBL" id="JAVRAA010000005">
    <property type="protein sequence ID" value="MDT0337441.1"/>
    <property type="molecule type" value="Genomic_DNA"/>
</dbReference>
<keyword evidence="1" id="KW-0812">Transmembrane</keyword>
<dbReference type="RefSeq" id="WP_284076909.1">
    <property type="nucleotide sequence ID" value="NZ_JAVLSM010000007.1"/>
</dbReference>
<organism evidence="2">
    <name type="scientific">Herbaspirillum huttiense subsp. nephrolepidis</name>
    <dbReference type="NCBI Taxonomy" id="3075126"/>
    <lineage>
        <taxon>Bacteria</taxon>
        <taxon>Pseudomonadati</taxon>
        <taxon>Pseudomonadota</taxon>
        <taxon>Betaproteobacteria</taxon>
        <taxon>Burkholderiales</taxon>
        <taxon>Oxalobacteraceae</taxon>
        <taxon>Herbaspirillum</taxon>
    </lineage>
</organism>
<proteinExistence type="predicted"/>
<evidence type="ECO:0000256" key="1">
    <source>
        <dbReference type="SAM" id="Phobius"/>
    </source>
</evidence>
<keyword evidence="1" id="KW-1133">Transmembrane helix</keyword>
<dbReference type="AlphaFoldDB" id="A0AAE4K5Y4"/>
<keyword evidence="1" id="KW-0472">Membrane</keyword>
<sequence>MEQLTEKRSRDELTLSAESAQQDGERDFVALHQGDLLAIFPETGLYRSFVRISTGLTEHYSRRDCSIAVRVEQSEGMPHLLAVKIVEFGYDNAKTERQFAVEWFDSLEAAHKAAQRVMDALGMSAAKQHQVVQAEKGAAVVEEAGPTDLPAPERRALSERISPIFSDLLLPLALCVAFGMFAFGVRSVAQSLQSGLHVTVNVDSLSSPSRVDLPHSPKGKQ</sequence>